<gene>
    <name evidence="1" type="ORF">Nmn1133_01405</name>
</gene>
<keyword evidence="2" id="KW-1185">Reference proteome</keyword>
<dbReference type="EMBL" id="RJJC01000001">
    <property type="protein sequence ID" value="RNJ25479.1"/>
    <property type="molecule type" value="Genomic_DNA"/>
</dbReference>
<reference evidence="1 2" key="1">
    <citation type="submission" date="2018-11" db="EMBL/GenBank/DDBJ databases">
        <title>Genome sequences of Natronomonas sp. CBA1133.</title>
        <authorList>
            <person name="Roh S.W."/>
            <person name="Cha I.-T."/>
        </authorList>
    </citation>
    <scope>NUCLEOTIDE SEQUENCE [LARGE SCALE GENOMIC DNA]</scope>
    <source>
        <strain evidence="1 2">CBA1133</strain>
    </source>
</reference>
<organism evidence="1 2">
    <name type="scientific">Halosegnis longus</name>
    <dbReference type="NCBI Taxonomy" id="2216012"/>
    <lineage>
        <taxon>Archaea</taxon>
        <taxon>Methanobacteriati</taxon>
        <taxon>Methanobacteriota</taxon>
        <taxon>Stenosarchaea group</taxon>
        <taxon>Halobacteria</taxon>
        <taxon>Halobacteriales</taxon>
        <taxon>Natronomonadaceae</taxon>
        <taxon>Halosegnis</taxon>
    </lineage>
</organism>
<protein>
    <submittedName>
        <fullName evidence="1">Uncharacterized protein</fullName>
    </submittedName>
</protein>
<accession>A0AAJ4UV28</accession>
<sequence>MGDRDTETDERVEDYWRAVALRFSNDQGNIQETNFHSHAAEMTALRDDILEGIDELEHHPSSLREDDMFDESDFEQLPDFGIIPRELSHKLVALFSISCGIIDNQLRLLLERDVVDQSVANEGTVENYFDNTSLKPRLTLVHISGIIDEGLYGQADDVRKTRNDLVHDPLDRLSIRSTVALEDRVRKAVRVPDDLSELLQE</sequence>
<dbReference type="RefSeq" id="WP_123123674.1">
    <property type="nucleotide sequence ID" value="NZ_RJJC01000001.1"/>
</dbReference>
<dbReference type="AlphaFoldDB" id="A0AAJ4UV28"/>
<proteinExistence type="predicted"/>
<evidence type="ECO:0000313" key="2">
    <source>
        <dbReference type="Proteomes" id="UP000270581"/>
    </source>
</evidence>
<name>A0AAJ4UV28_9EURY</name>
<evidence type="ECO:0000313" key="1">
    <source>
        <dbReference type="EMBL" id="RNJ25479.1"/>
    </source>
</evidence>
<dbReference type="InterPro" id="IPR038026">
    <property type="entry name" value="MtlR-like_sf"/>
</dbReference>
<comment type="caution">
    <text evidence="1">The sequence shown here is derived from an EMBL/GenBank/DDBJ whole genome shotgun (WGS) entry which is preliminary data.</text>
</comment>
<dbReference type="SUPFAM" id="SSF158668">
    <property type="entry name" value="MtlR-like"/>
    <property type="match status" value="1"/>
</dbReference>
<dbReference type="Proteomes" id="UP000270581">
    <property type="component" value="Unassembled WGS sequence"/>
</dbReference>